<dbReference type="InterPro" id="IPR038348">
    <property type="entry name" value="SLED_sf"/>
</dbReference>
<dbReference type="SMART" id="SM00454">
    <property type="entry name" value="SAM"/>
    <property type="match status" value="1"/>
</dbReference>
<dbReference type="InterPro" id="IPR004092">
    <property type="entry name" value="Mbt"/>
</dbReference>
<dbReference type="Proteomes" id="UP000007062">
    <property type="component" value="Chromosome 2R"/>
</dbReference>
<evidence type="ECO:0000256" key="9">
    <source>
        <dbReference type="SAM" id="MobiDB-lite"/>
    </source>
</evidence>
<organism evidence="11 12">
    <name type="scientific">Anopheles gambiae</name>
    <name type="common">African malaria mosquito</name>
    <dbReference type="NCBI Taxonomy" id="7165"/>
    <lineage>
        <taxon>Eukaryota</taxon>
        <taxon>Metazoa</taxon>
        <taxon>Ecdysozoa</taxon>
        <taxon>Arthropoda</taxon>
        <taxon>Hexapoda</taxon>
        <taxon>Insecta</taxon>
        <taxon>Pterygota</taxon>
        <taxon>Neoptera</taxon>
        <taxon>Endopterygota</taxon>
        <taxon>Diptera</taxon>
        <taxon>Nematocera</taxon>
        <taxon>Culicoidea</taxon>
        <taxon>Culicidae</taxon>
        <taxon>Anophelinae</taxon>
        <taxon>Anopheles</taxon>
    </lineage>
</organism>
<dbReference type="Pfam" id="PF12140">
    <property type="entry name" value="SLED"/>
    <property type="match status" value="1"/>
</dbReference>
<dbReference type="InterPro" id="IPR013761">
    <property type="entry name" value="SAM/pointed_sf"/>
</dbReference>
<name>A0ABK8F9D6_ANOGA</name>
<dbReference type="Gene3D" id="2.30.30.140">
    <property type="match status" value="2"/>
</dbReference>
<feature type="region of interest" description="Disordered" evidence="9">
    <location>
        <begin position="229"/>
        <end position="302"/>
    </location>
</feature>
<dbReference type="Pfam" id="PF02820">
    <property type="entry name" value="MBT"/>
    <property type="match status" value="2"/>
</dbReference>
<feature type="region of interest" description="Disordered" evidence="9">
    <location>
        <begin position="522"/>
        <end position="548"/>
    </location>
</feature>
<feature type="repeat" description="MBT" evidence="8">
    <location>
        <begin position="315"/>
        <end position="413"/>
    </location>
</feature>
<evidence type="ECO:0000256" key="8">
    <source>
        <dbReference type="PROSITE-ProRule" id="PRU00459"/>
    </source>
</evidence>
<dbReference type="Gene3D" id="1.10.150.50">
    <property type="entry name" value="Transcription Factor, Ets-1"/>
    <property type="match status" value="1"/>
</dbReference>
<feature type="compositionally biased region" description="Low complexity" evidence="9">
    <location>
        <begin position="823"/>
        <end position="845"/>
    </location>
</feature>
<dbReference type="PANTHER" id="PTHR12247:SF132">
    <property type="entry name" value="POLYCOMB PROTEIN SCM"/>
    <property type="match status" value="1"/>
</dbReference>
<dbReference type="EMBL" id="AAAB01008794">
    <property type="status" value="NOT_ANNOTATED_CDS"/>
    <property type="molecule type" value="Genomic_DNA"/>
</dbReference>
<feature type="compositionally biased region" description="Low complexity" evidence="9">
    <location>
        <begin position="744"/>
        <end position="758"/>
    </location>
</feature>
<evidence type="ECO:0000256" key="7">
    <source>
        <dbReference type="ARBA" id="ARBA00023242"/>
    </source>
</evidence>
<feature type="repeat" description="MBT" evidence="8">
    <location>
        <begin position="421"/>
        <end position="522"/>
    </location>
</feature>
<dbReference type="SUPFAM" id="SSF63748">
    <property type="entry name" value="Tudor/PWWP/MBT"/>
    <property type="match status" value="2"/>
</dbReference>
<comment type="similarity">
    <text evidence="2">Belongs to the SCM family.</text>
</comment>
<feature type="compositionally biased region" description="Basic and acidic residues" evidence="9">
    <location>
        <begin position="718"/>
        <end position="734"/>
    </location>
</feature>
<dbReference type="CDD" id="cd09578">
    <property type="entry name" value="SAM_Scm"/>
    <property type="match status" value="1"/>
</dbReference>
<dbReference type="Pfam" id="PF00536">
    <property type="entry name" value="SAM_1"/>
    <property type="match status" value="1"/>
</dbReference>
<keyword evidence="7" id="KW-0539">Nucleus</keyword>
<dbReference type="InterPro" id="IPR047531">
    <property type="entry name" value="SAM_Scm-like"/>
</dbReference>
<dbReference type="EnsemblMetazoa" id="AGAP003268.R252">
    <property type="protein sequence ID" value="AGAP003268.P252"/>
    <property type="gene ID" value="AGAP003268"/>
</dbReference>
<feature type="compositionally biased region" description="Polar residues" evidence="9">
    <location>
        <begin position="766"/>
        <end position="777"/>
    </location>
</feature>
<dbReference type="PANTHER" id="PTHR12247">
    <property type="entry name" value="POLYCOMB GROUP PROTEIN"/>
    <property type="match status" value="1"/>
</dbReference>
<feature type="compositionally biased region" description="Low complexity" evidence="9">
    <location>
        <begin position="691"/>
        <end position="710"/>
    </location>
</feature>
<evidence type="ECO:0000256" key="1">
    <source>
        <dbReference type="ARBA" id="ARBA00004123"/>
    </source>
</evidence>
<dbReference type="InterPro" id="IPR050548">
    <property type="entry name" value="PcG_chromatin_remod_factors"/>
</dbReference>
<evidence type="ECO:0000256" key="4">
    <source>
        <dbReference type="ARBA" id="ARBA00022737"/>
    </source>
</evidence>
<dbReference type="InterPro" id="IPR001660">
    <property type="entry name" value="SAM"/>
</dbReference>
<feature type="compositionally biased region" description="Basic and acidic residues" evidence="9">
    <location>
        <begin position="1"/>
        <end position="19"/>
    </location>
</feature>
<feature type="compositionally biased region" description="Low complexity" evidence="9">
    <location>
        <begin position="21"/>
        <end position="66"/>
    </location>
</feature>
<keyword evidence="4" id="KW-0677">Repeat</keyword>
<feature type="region of interest" description="Disordered" evidence="9">
    <location>
        <begin position="688"/>
        <end position="859"/>
    </location>
</feature>
<dbReference type="SUPFAM" id="SSF47769">
    <property type="entry name" value="SAM/Pointed domain"/>
    <property type="match status" value="1"/>
</dbReference>
<feature type="compositionally biased region" description="Low complexity" evidence="9">
    <location>
        <begin position="789"/>
        <end position="812"/>
    </location>
</feature>
<feature type="compositionally biased region" description="Polar residues" evidence="9">
    <location>
        <begin position="846"/>
        <end position="859"/>
    </location>
</feature>
<feature type="region of interest" description="Disordered" evidence="9">
    <location>
        <begin position="1"/>
        <end position="96"/>
    </location>
</feature>
<evidence type="ECO:0000256" key="2">
    <source>
        <dbReference type="ARBA" id="ARBA00008469"/>
    </source>
</evidence>
<dbReference type="PROSITE" id="PS51079">
    <property type="entry name" value="MBT"/>
    <property type="match status" value="2"/>
</dbReference>
<dbReference type="CDD" id="cd20092">
    <property type="entry name" value="MBT_dScm-like_rpt2"/>
    <property type="match status" value="1"/>
</dbReference>
<dbReference type="Gene3D" id="3.90.1150.190">
    <property type="entry name" value="SLED domain"/>
    <property type="match status" value="1"/>
</dbReference>
<keyword evidence="5" id="KW-0805">Transcription regulation</keyword>
<evidence type="ECO:0000256" key="3">
    <source>
        <dbReference type="ARBA" id="ARBA00022491"/>
    </source>
</evidence>
<reference evidence="11 12" key="2">
    <citation type="journal article" date="2004" name="Trends Parasitol.">
        <title>The Anopheles gambiae genome: an update.</title>
        <authorList>
            <person name="Mongin E."/>
            <person name="Louis C."/>
            <person name="Holt R.A."/>
            <person name="Birney E."/>
            <person name="Collins F.H."/>
        </authorList>
    </citation>
    <scope>NUCLEOTIDE SEQUENCE [LARGE SCALE GENOMIC DNA]</scope>
    <source>
        <strain evidence="11 12">PEST</strain>
    </source>
</reference>
<accession>A0ABK8F9D6</accession>
<feature type="domain" description="SAM" evidence="10">
    <location>
        <begin position="1017"/>
        <end position="1085"/>
    </location>
</feature>
<reference evidence="11" key="3">
    <citation type="submission" date="2025-05" db="UniProtKB">
        <authorList>
            <consortium name="EnsemblMetazoa"/>
        </authorList>
    </citation>
    <scope>IDENTIFICATION</scope>
    <source>
        <strain evidence="11">PEST</strain>
    </source>
</reference>
<dbReference type="InterPro" id="IPR021987">
    <property type="entry name" value="SLED"/>
</dbReference>
<evidence type="ECO:0000259" key="10">
    <source>
        <dbReference type="SMART" id="SM00454"/>
    </source>
</evidence>
<comment type="subcellular location">
    <subcellularLocation>
        <location evidence="1">Nucleus</location>
    </subcellularLocation>
</comment>
<feature type="compositionally biased region" description="Low complexity" evidence="9">
    <location>
        <begin position="232"/>
        <end position="263"/>
    </location>
</feature>
<evidence type="ECO:0000256" key="5">
    <source>
        <dbReference type="ARBA" id="ARBA00023015"/>
    </source>
</evidence>
<proteinExistence type="inferred from homology"/>
<protein>
    <recommendedName>
        <fullName evidence="10">SAM domain-containing protein</fullName>
    </recommendedName>
</protein>
<keyword evidence="12" id="KW-1185">Reference proteome</keyword>
<dbReference type="SMART" id="SM00561">
    <property type="entry name" value="MBT"/>
    <property type="match status" value="2"/>
</dbReference>
<evidence type="ECO:0000256" key="6">
    <source>
        <dbReference type="ARBA" id="ARBA00023163"/>
    </source>
</evidence>
<keyword evidence="6" id="KW-0804">Transcription</keyword>
<reference evidence="11 12" key="1">
    <citation type="journal article" date="2002" name="Science">
        <title>The genome sequence of the malaria mosquito Anopheles gambiae.</title>
        <authorList>
            <person name="Holt R.A."/>
            <person name="Subramanian G.M."/>
            <person name="Halpern A."/>
            <person name="Sutton G.G."/>
            <person name="Charlab R."/>
            <person name="Nusskern D.R."/>
            <person name="Wincker P."/>
            <person name="Clark A.G."/>
            <person name="Ribeiro J.M."/>
            <person name="Wides R."/>
            <person name="Salzberg S.L."/>
            <person name="Loftus B."/>
            <person name="Yandell M."/>
            <person name="Majoros W.H."/>
            <person name="Rusch D.B."/>
            <person name="Lai Z."/>
            <person name="Kraft C.L."/>
            <person name="Abril J.F."/>
            <person name="Anthouard V."/>
            <person name="Arensburger P."/>
            <person name="Atkinson P.W."/>
            <person name="Baden H."/>
            <person name="de Berardinis V."/>
            <person name="Baldwin D."/>
            <person name="Benes V."/>
            <person name="Biedler J."/>
            <person name="Blass C."/>
            <person name="Bolanos R."/>
            <person name="Boscus D."/>
            <person name="Barnstead M."/>
            <person name="Cai S."/>
            <person name="Center A."/>
            <person name="Chaturverdi K."/>
            <person name="Christophides G.K."/>
            <person name="Chrystal M.A."/>
            <person name="Clamp M."/>
            <person name="Cravchik A."/>
            <person name="Curwen V."/>
            <person name="Dana A."/>
            <person name="Delcher A."/>
            <person name="Dew I."/>
            <person name="Evans C.A."/>
            <person name="Flanigan M."/>
            <person name="Grundschober-Freimoser A."/>
            <person name="Friedli L."/>
            <person name="Gu Z."/>
            <person name="Guan P."/>
            <person name="Guigo R."/>
            <person name="Hillenmeyer M.E."/>
            <person name="Hladun S.L."/>
            <person name="Hogan J.R."/>
            <person name="Hong Y.S."/>
            <person name="Hoover J."/>
            <person name="Jaillon O."/>
            <person name="Ke Z."/>
            <person name="Kodira C."/>
            <person name="Kokoza E."/>
            <person name="Koutsos A."/>
            <person name="Letunic I."/>
            <person name="Levitsky A."/>
            <person name="Liang Y."/>
            <person name="Lin J.J."/>
            <person name="Lobo N.F."/>
            <person name="Lopez J.R."/>
            <person name="Malek J.A."/>
            <person name="McIntosh T.C."/>
            <person name="Meister S."/>
            <person name="Miller J."/>
            <person name="Mobarry C."/>
            <person name="Mongin E."/>
            <person name="Murphy S.D."/>
            <person name="O'Brochta D.A."/>
            <person name="Pfannkoch C."/>
            <person name="Qi R."/>
            <person name="Regier M.A."/>
            <person name="Remington K."/>
            <person name="Shao H."/>
            <person name="Sharakhova M.V."/>
            <person name="Sitter C.D."/>
            <person name="Shetty J."/>
            <person name="Smith T.J."/>
            <person name="Strong R."/>
            <person name="Sun J."/>
            <person name="Thomasova D."/>
            <person name="Ton L.Q."/>
            <person name="Topalis P."/>
            <person name="Tu Z."/>
            <person name="Unger M.F."/>
            <person name="Walenz B."/>
            <person name="Wang A."/>
            <person name="Wang J."/>
            <person name="Wang M."/>
            <person name="Wang X."/>
            <person name="Woodford K.J."/>
            <person name="Wortman J.R."/>
            <person name="Wu M."/>
            <person name="Yao A."/>
            <person name="Zdobnov E.M."/>
            <person name="Zhang H."/>
            <person name="Zhao Q."/>
            <person name="Zhao S."/>
            <person name="Zhu S.C."/>
            <person name="Zhimulev I."/>
            <person name="Coluzzi M."/>
            <person name="della Torre A."/>
            <person name="Roth C.W."/>
            <person name="Louis C."/>
            <person name="Kalush F."/>
            <person name="Mural R.J."/>
            <person name="Myers E.W."/>
            <person name="Adams M.D."/>
            <person name="Smith H.O."/>
            <person name="Broder S."/>
            <person name="Gardner M.J."/>
            <person name="Fraser C.M."/>
            <person name="Birney E."/>
            <person name="Bork P."/>
            <person name="Brey P.T."/>
            <person name="Venter J.C."/>
            <person name="Weissenbach J."/>
            <person name="Kafatos F.C."/>
            <person name="Collins F.H."/>
            <person name="Hoffman S.L."/>
        </authorList>
    </citation>
    <scope>NUCLEOTIDE SEQUENCE [LARGE SCALE GENOMIC DNA]</scope>
    <source>
        <strain evidence="11 12">PEST</strain>
    </source>
</reference>
<keyword evidence="3" id="KW-0678">Repressor</keyword>
<evidence type="ECO:0000313" key="11">
    <source>
        <dbReference type="EnsemblMetazoa" id="AGAP003268.P252"/>
    </source>
</evidence>
<sequence length="1090" mass="114605">MSGTVEKSDKSSTEKKESDETTTSSTTNSTTADKGNSNSNSSTSNNSSNNNNNNEDSPKSSSVSSSTKTNDRKSVNSSSSSSSSSTEEGTKGVTHTVVAKSIKRLSDGTGGNNSSVSSSSGSIATIVCKTEDPNLLSSGSKGVPGAQTCGWCLEVKSPLNYVLPMQGIKKEFCSESCIMEYRKLSKRTCIQCGNVVRANAPKPNFCSTFCLKKYQKKRAAGLLQPTEDLVANGSTNNNNNVSSHNHNNNNSSNSSTNTPSNGSSNGGSGRRSQGGGGNLSPGRPATERSAQPTSRISPVTTTQTGAFQYESFHVFDWSEYLRESGSVPAPAECFKQALIPPKNEFKINMKLEALDPRNITSTCIATVVGVLGSRLRLRLDGGDNKNDFWRLVDSNEIHPIGHCERSGEMLKPPLGFRLNASSWPTFLSKTLNGAVMAPADIFVPEPPTPKCNLFQVGQKLEAVDKKNPQLICCATVNEVKDDQIHVTFDGWRGAFDYWCRYDSRDIFPVGWCASSCHPMQPPGQKNKLDGSGHRSKAGRSSFAMVSDSPDTMQPATLVTAHFHSRCRGGPHINSSKLPSMVTAPNHQTLAKLCLQEVLAASHDHSLLSPLLFGLEGDVHIVTAAGKNFTVKIPAYIKQKANAGVSEFLEMLCTSCQACPRLITLEPGPEQCEDCSLHSLPLKRSIKTEPRAAAAASPPPTAASSPKASATGRSSAGGHELRPGKESAKDRDTHLRSPSPKRRAVASSSSSSESKAAGRNAEERSRSPTSSSGATPQSTKKERNEPSSPATSTASKETAATTTETIVKITANTNSGSRSAKLEMSQNQPQPSTTTVTTMATSSTVNQHKSSTAATTPVSQPVSLASVSTVGSNSKPLTTPTSTTTIKVEVQTGSTVGVGAAQATAAVAATATMPVPAGPAAVPYHPASIVSPLVPGACTLGPAAVAMTSVPGSLIPVVAPASSTPFPTMANAAPTGPHACANTGGVGMGAYFATAPPTLVPSVPSFVPATPQMPRGPTTDWTIEDVIQFIAVQDPSLAIHAELFRKHEIDGKALLLLNSDMMMKYMGLKLGPALKICNLVSRVKGRRHNLC</sequence>
<evidence type="ECO:0000313" key="12">
    <source>
        <dbReference type="Proteomes" id="UP000007062"/>
    </source>
</evidence>
<feature type="compositionally biased region" description="Gly residues" evidence="9">
    <location>
        <begin position="264"/>
        <end position="279"/>
    </location>
</feature>
<feature type="compositionally biased region" description="Polar residues" evidence="9">
    <location>
        <begin position="288"/>
        <end position="302"/>
    </location>
</feature>